<proteinExistence type="inferred from homology"/>
<comment type="subcellular location">
    <subcellularLocation>
        <location evidence="5">Cell membrane</location>
        <topology evidence="5">Multi-pass membrane protein</topology>
    </subcellularLocation>
    <subcellularLocation>
        <location evidence="1">Membrane</location>
        <topology evidence="1">Multi-pass membrane protein</topology>
    </subcellularLocation>
</comment>
<keyword evidence="2 5" id="KW-0812">Transmembrane</keyword>
<keyword evidence="5" id="KW-1003">Cell membrane</keyword>
<feature type="transmembrane region" description="Helical" evidence="5">
    <location>
        <begin position="192"/>
        <end position="210"/>
    </location>
</feature>
<comment type="caution">
    <text evidence="5">Lacks conserved residue(s) required for the propagation of feature annotation.</text>
</comment>
<dbReference type="PRINTS" id="PR01840">
    <property type="entry name" value="TATCFAMILY"/>
</dbReference>
<keyword evidence="5" id="KW-0813">Transport</keyword>
<evidence type="ECO:0000313" key="6">
    <source>
        <dbReference type="EMBL" id="OAH53298.1"/>
    </source>
</evidence>
<comment type="similarity">
    <text evidence="5">Belongs to the TatC family.</text>
</comment>
<accession>A0A177KIR6</accession>
<comment type="function">
    <text evidence="5">Part of the twin-arginine translocation (Tat) system that transports large folded proteins containing a characteristic twin-arginine motif in their signal peptide across membranes.</text>
</comment>
<gene>
    <name evidence="5" type="primary">tatC</name>
    <name evidence="6" type="ORF">AWH48_13200</name>
</gene>
<dbReference type="GO" id="GO:0033281">
    <property type="term" value="C:TAT protein transport complex"/>
    <property type="evidence" value="ECO:0007669"/>
    <property type="project" value="UniProtKB-UniRule"/>
</dbReference>
<protein>
    <recommendedName>
        <fullName evidence="5">Sec-independent protein translocase protein TatC</fullName>
    </recommendedName>
</protein>
<dbReference type="Pfam" id="PF00902">
    <property type="entry name" value="TatC"/>
    <property type="match status" value="1"/>
</dbReference>
<dbReference type="InterPro" id="IPR002033">
    <property type="entry name" value="TatC"/>
</dbReference>
<dbReference type="Proteomes" id="UP000077271">
    <property type="component" value="Unassembled WGS sequence"/>
</dbReference>
<evidence type="ECO:0000256" key="3">
    <source>
        <dbReference type="ARBA" id="ARBA00022989"/>
    </source>
</evidence>
<dbReference type="AlphaFoldDB" id="A0A177KIR6"/>
<dbReference type="RefSeq" id="WP_018395470.1">
    <property type="nucleotide sequence ID" value="NZ_LQWZ01000036.1"/>
</dbReference>
<sequence>MSLQDMTIYEHLEEFRKRLMIVVVFFFIAAIGGLFLAKPIIHYLQHADEAAALSMNAFRVTDPLKIYFQMAFVIGIILTSPVILYQLWAFVSPGLHEKERRATLSYIPASVLLFLGGLAFSYFILFPYIIHFMMKLSGDLNIEQVIGINEYFQFLFQTTIPFGFLFQLPVVTLFLTRLGIITPQFLSQIRRYAYFVLLVIAALITPPDIISHMMVSVPLFLLYEVSIFVSKIGYKKVQQAEARATLEQEESAQ</sequence>
<evidence type="ECO:0000313" key="7">
    <source>
        <dbReference type="Proteomes" id="UP000077271"/>
    </source>
</evidence>
<feature type="transmembrane region" description="Helical" evidence="5">
    <location>
        <begin position="66"/>
        <end position="91"/>
    </location>
</feature>
<evidence type="ECO:0000256" key="2">
    <source>
        <dbReference type="ARBA" id="ARBA00022692"/>
    </source>
</evidence>
<dbReference type="EMBL" id="LQWZ01000036">
    <property type="protein sequence ID" value="OAH53298.1"/>
    <property type="molecule type" value="Genomic_DNA"/>
</dbReference>
<evidence type="ECO:0000256" key="5">
    <source>
        <dbReference type="HAMAP-Rule" id="MF_00902"/>
    </source>
</evidence>
<dbReference type="PANTHER" id="PTHR30371">
    <property type="entry name" value="SEC-INDEPENDENT PROTEIN TRANSLOCASE PROTEIN TATC"/>
    <property type="match status" value="1"/>
</dbReference>
<comment type="subunit">
    <text evidence="5">Forms a complex with TatA.</text>
</comment>
<dbReference type="GO" id="GO:0009977">
    <property type="term" value="F:proton motive force dependent protein transmembrane transporter activity"/>
    <property type="evidence" value="ECO:0007669"/>
    <property type="project" value="TreeGrafter"/>
</dbReference>
<dbReference type="GO" id="GO:0065002">
    <property type="term" value="P:intracellular protein transmembrane transport"/>
    <property type="evidence" value="ECO:0007669"/>
    <property type="project" value="TreeGrafter"/>
</dbReference>
<feature type="transmembrane region" description="Helical" evidence="5">
    <location>
        <begin position="103"/>
        <end position="130"/>
    </location>
</feature>
<evidence type="ECO:0000256" key="4">
    <source>
        <dbReference type="ARBA" id="ARBA00023136"/>
    </source>
</evidence>
<keyword evidence="3 5" id="KW-1133">Transmembrane helix</keyword>
<comment type="caution">
    <text evidence="6">The sequence shown here is derived from an EMBL/GenBank/DDBJ whole genome shotgun (WGS) entry which is preliminary data.</text>
</comment>
<dbReference type="GO" id="GO:0043953">
    <property type="term" value="P:protein transport by the Tat complex"/>
    <property type="evidence" value="ECO:0007669"/>
    <property type="project" value="UniProtKB-UniRule"/>
</dbReference>
<organism evidence="6 7">
    <name type="scientific">Domibacillus aminovorans</name>
    <dbReference type="NCBI Taxonomy" id="29332"/>
    <lineage>
        <taxon>Bacteria</taxon>
        <taxon>Bacillati</taxon>
        <taxon>Bacillota</taxon>
        <taxon>Bacilli</taxon>
        <taxon>Bacillales</taxon>
        <taxon>Bacillaceae</taxon>
        <taxon>Domibacillus</taxon>
    </lineage>
</organism>
<keyword evidence="4 5" id="KW-0472">Membrane</keyword>
<reference evidence="6 7" key="1">
    <citation type="submission" date="2016-01" db="EMBL/GenBank/DDBJ databases">
        <title>Investigation of taxonomic status of Bacillus aminovorans.</title>
        <authorList>
            <person name="Verma A."/>
            <person name="Pal Y."/>
            <person name="Krishnamurthi S."/>
        </authorList>
    </citation>
    <scope>NUCLEOTIDE SEQUENCE [LARGE SCALE GENOMIC DNA]</scope>
    <source>
        <strain evidence="6 7">DSM 4337</strain>
    </source>
</reference>
<dbReference type="OrthoDB" id="9777044at2"/>
<keyword evidence="5" id="KW-0653">Protein transport</keyword>
<dbReference type="PANTHER" id="PTHR30371:SF0">
    <property type="entry name" value="SEC-INDEPENDENT PROTEIN TRANSLOCASE PROTEIN TATC, CHLOROPLASTIC-RELATED"/>
    <property type="match status" value="1"/>
</dbReference>
<dbReference type="HAMAP" id="MF_00902">
    <property type="entry name" value="TatC"/>
    <property type="match status" value="1"/>
</dbReference>
<feature type="transmembrane region" description="Helical" evidence="5">
    <location>
        <begin position="160"/>
        <end position="180"/>
    </location>
</feature>
<feature type="transmembrane region" description="Helical" evidence="5">
    <location>
        <begin position="21"/>
        <end position="46"/>
    </location>
</feature>
<name>A0A177KIR6_9BACI</name>
<dbReference type="NCBIfam" id="TIGR00945">
    <property type="entry name" value="tatC"/>
    <property type="match status" value="1"/>
</dbReference>
<keyword evidence="5" id="KW-0811">Translocation</keyword>
<evidence type="ECO:0000256" key="1">
    <source>
        <dbReference type="ARBA" id="ARBA00004141"/>
    </source>
</evidence>